<dbReference type="NCBIfam" id="TIGR01300">
    <property type="entry name" value="CPA3_mnhG_phaG"/>
    <property type="match status" value="1"/>
</dbReference>
<feature type="transmembrane region" description="Helical" evidence="1">
    <location>
        <begin position="6"/>
        <end position="28"/>
    </location>
</feature>
<feature type="transmembrane region" description="Helical" evidence="1">
    <location>
        <begin position="74"/>
        <end position="95"/>
    </location>
</feature>
<gene>
    <name evidence="2" type="ORF">SAMN07250955_101385</name>
</gene>
<dbReference type="RefSeq" id="WP_088559687.1">
    <property type="nucleotide sequence ID" value="NZ_FYEH01000001.1"/>
</dbReference>
<organism evidence="2 3">
    <name type="scientific">Arboricoccus pini</name>
    <dbReference type="NCBI Taxonomy" id="1963835"/>
    <lineage>
        <taxon>Bacteria</taxon>
        <taxon>Pseudomonadati</taxon>
        <taxon>Pseudomonadota</taxon>
        <taxon>Alphaproteobacteria</taxon>
        <taxon>Geminicoccales</taxon>
        <taxon>Geminicoccaceae</taxon>
        <taxon>Arboricoccus</taxon>
    </lineage>
</organism>
<protein>
    <submittedName>
        <fullName evidence="2">Multisubunit potassium/proton antiporter, PhaG subunit</fullName>
    </submittedName>
</protein>
<keyword evidence="1" id="KW-0812">Transmembrane</keyword>
<dbReference type="InterPro" id="IPR005133">
    <property type="entry name" value="PhaG_MnhG_YufB"/>
</dbReference>
<keyword evidence="1" id="KW-0472">Membrane</keyword>
<name>A0A212Q2P7_9PROT</name>
<proteinExistence type="predicted"/>
<dbReference type="AlphaFoldDB" id="A0A212Q2P7"/>
<feature type="transmembrane region" description="Helical" evidence="1">
    <location>
        <begin position="49"/>
        <end position="68"/>
    </location>
</feature>
<dbReference type="PANTHER" id="PTHR34703:SF1">
    <property type="entry name" value="ANTIPORTER SUBUNIT MNHG2-RELATED"/>
    <property type="match status" value="1"/>
</dbReference>
<sequence>MSDPAWLLTVGEVLVSLAMLVGASFTLIGSIALVKLPDLMMRLHGPAKTSTLGVGGFVVAAILDALFFQEGASLHELLIIVFIFMTTPISAYMIAKAHVFRTRGRTVQPLPPTGRPVGWATMDGSDAFRADDLMVKDRGGLPAAEAAPKGVTHDNRAASQ</sequence>
<keyword evidence="3" id="KW-1185">Reference proteome</keyword>
<dbReference type="NCBIfam" id="NF009316">
    <property type="entry name" value="PRK12674.1-5"/>
    <property type="match status" value="1"/>
</dbReference>
<keyword evidence="1" id="KW-1133">Transmembrane helix</keyword>
<dbReference type="EMBL" id="FYEH01000001">
    <property type="protein sequence ID" value="SNB53637.1"/>
    <property type="molecule type" value="Genomic_DNA"/>
</dbReference>
<dbReference type="Proteomes" id="UP000197065">
    <property type="component" value="Unassembled WGS sequence"/>
</dbReference>
<evidence type="ECO:0000313" key="3">
    <source>
        <dbReference type="Proteomes" id="UP000197065"/>
    </source>
</evidence>
<reference evidence="2 3" key="1">
    <citation type="submission" date="2017-06" db="EMBL/GenBank/DDBJ databases">
        <authorList>
            <person name="Kim H.J."/>
            <person name="Triplett B.A."/>
        </authorList>
    </citation>
    <scope>NUCLEOTIDE SEQUENCE [LARGE SCALE GENOMIC DNA]</scope>
    <source>
        <strain evidence="2 3">B29T1</strain>
    </source>
</reference>
<evidence type="ECO:0000313" key="2">
    <source>
        <dbReference type="EMBL" id="SNB53637.1"/>
    </source>
</evidence>
<dbReference type="GO" id="GO:0015385">
    <property type="term" value="F:sodium:proton antiporter activity"/>
    <property type="evidence" value="ECO:0007669"/>
    <property type="project" value="TreeGrafter"/>
</dbReference>
<dbReference type="PANTHER" id="PTHR34703">
    <property type="entry name" value="ANTIPORTER SUBUNIT MNHG2-RELATED"/>
    <property type="match status" value="1"/>
</dbReference>
<dbReference type="OrthoDB" id="4427992at2"/>
<accession>A0A212Q2P7</accession>
<evidence type="ECO:0000256" key="1">
    <source>
        <dbReference type="SAM" id="Phobius"/>
    </source>
</evidence>
<dbReference type="Pfam" id="PF03334">
    <property type="entry name" value="PhaG_MnhG_YufB"/>
    <property type="match status" value="1"/>
</dbReference>